<dbReference type="CDD" id="cd00207">
    <property type="entry name" value="fer2"/>
    <property type="match status" value="1"/>
</dbReference>
<dbReference type="InterPro" id="IPR050415">
    <property type="entry name" value="MRET"/>
</dbReference>
<dbReference type="SUPFAM" id="SSF52343">
    <property type="entry name" value="Ferredoxin reductase-like, C-terminal NADP-linked domain"/>
    <property type="match status" value="1"/>
</dbReference>
<feature type="domain" description="FAD-binding FR-type" evidence="2">
    <location>
        <begin position="89"/>
        <end position="189"/>
    </location>
</feature>
<dbReference type="SUPFAM" id="SSF54292">
    <property type="entry name" value="2Fe-2S ferredoxin-like"/>
    <property type="match status" value="1"/>
</dbReference>
<dbReference type="Pfam" id="PF00111">
    <property type="entry name" value="Fer2"/>
    <property type="match status" value="1"/>
</dbReference>
<evidence type="ECO:0000259" key="1">
    <source>
        <dbReference type="PROSITE" id="PS51085"/>
    </source>
</evidence>
<dbReference type="PANTHER" id="PTHR47354:SF3">
    <property type="entry name" value="OXIDOREDUCTASE-RELATED"/>
    <property type="match status" value="1"/>
</dbReference>
<dbReference type="PANTHER" id="PTHR47354">
    <property type="entry name" value="NADH OXIDOREDUCTASE HCR"/>
    <property type="match status" value="1"/>
</dbReference>
<dbReference type="Proteomes" id="UP000235897">
    <property type="component" value="Unassembled WGS sequence"/>
</dbReference>
<gene>
    <name evidence="3" type="ORF">CXL00_20230</name>
</gene>
<comment type="caution">
    <text evidence="3">The sequence shown here is derived from an EMBL/GenBank/DDBJ whole genome shotgun (WGS) entry which is preliminary data.</text>
</comment>
<dbReference type="PRINTS" id="PR00410">
    <property type="entry name" value="PHEHYDRXLASE"/>
</dbReference>
<dbReference type="InterPro" id="IPR017938">
    <property type="entry name" value="Riboflavin_synthase-like_b-brl"/>
</dbReference>
<evidence type="ECO:0000313" key="3">
    <source>
        <dbReference type="EMBL" id="PNG03500.1"/>
    </source>
</evidence>
<dbReference type="Gene3D" id="3.10.20.30">
    <property type="match status" value="1"/>
</dbReference>
<evidence type="ECO:0008006" key="5">
    <source>
        <dbReference type="Google" id="ProtNLM"/>
    </source>
</evidence>
<dbReference type="InterPro" id="IPR001433">
    <property type="entry name" value="OxRdtase_FAD/NAD-bd"/>
</dbReference>
<dbReference type="InterPro" id="IPR001041">
    <property type="entry name" value="2Fe-2S_ferredoxin-type"/>
</dbReference>
<dbReference type="EMBL" id="POUW01000009">
    <property type="protein sequence ID" value="PNG03500.1"/>
    <property type="molecule type" value="Genomic_DNA"/>
</dbReference>
<dbReference type="Gene3D" id="2.40.30.10">
    <property type="entry name" value="Translation factors"/>
    <property type="match status" value="1"/>
</dbReference>
<dbReference type="GO" id="GO:0016491">
    <property type="term" value="F:oxidoreductase activity"/>
    <property type="evidence" value="ECO:0007669"/>
    <property type="project" value="InterPro"/>
</dbReference>
<dbReference type="InterPro" id="IPR017927">
    <property type="entry name" value="FAD-bd_FR_type"/>
</dbReference>
<dbReference type="SUPFAM" id="SSF63380">
    <property type="entry name" value="Riboflavin synthase domain-like"/>
    <property type="match status" value="1"/>
</dbReference>
<dbReference type="Pfam" id="PF00175">
    <property type="entry name" value="NAD_binding_1"/>
    <property type="match status" value="1"/>
</dbReference>
<dbReference type="GO" id="GO:0051536">
    <property type="term" value="F:iron-sulfur cluster binding"/>
    <property type="evidence" value="ECO:0007669"/>
    <property type="project" value="InterPro"/>
</dbReference>
<organism evidence="3 4">
    <name type="scientific">Stutzerimonas stutzeri</name>
    <name type="common">Pseudomonas stutzeri</name>
    <dbReference type="NCBI Taxonomy" id="316"/>
    <lineage>
        <taxon>Bacteria</taxon>
        <taxon>Pseudomonadati</taxon>
        <taxon>Pseudomonadota</taxon>
        <taxon>Gammaproteobacteria</taxon>
        <taxon>Pseudomonadales</taxon>
        <taxon>Pseudomonadaceae</taxon>
        <taxon>Stutzerimonas</taxon>
    </lineage>
</organism>
<protein>
    <recommendedName>
        <fullName evidence="5">Iron-sulfur-binding ferredoxin reductase</fullName>
    </recommendedName>
</protein>
<evidence type="ECO:0000313" key="4">
    <source>
        <dbReference type="Proteomes" id="UP000235897"/>
    </source>
</evidence>
<dbReference type="InterPro" id="IPR039261">
    <property type="entry name" value="FNR_nucleotide-bd"/>
</dbReference>
<dbReference type="OrthoDB" id="9806195at2"/>
<dbReference type="InterPro" id="IPR012675">
    <property type="entry name" value="Beta-grasp_dom_sf"/>
</dbReference>
<proteinExistence type="predicted"/>
<dbReference type="PROSITE" id="PS51384">
    <property type="entry name" value="FAD_FR"/>
    <property type="match status" value="1"/>
</dbReference>
<dbReference type="Gene3D" id="3.40.50.80">
    <property type="entry name" value="Nucleotide-binding domain of ferredoxin-NADP reductase (FNR) module"/>
    <property type="match status" value="1"/>
</dbReference>
<reference evidence="3 4" key="1">
    <citation type="submission" date="2018-01" db="EMBL/GenBank/DDBJ databases">
        <title>Denitrification phenotypes of diverse strains of Pseudomonas stutzeri.</title>
        <authorList>
            <person name="Milligan D.A."/>
            <person name="Bergaust L."/>
            <person name="Bakken L.R."/>
            <person name="Frostegard A."/>
        </authorList>
    </citation>
    <scope>NUCLEOTIDE SEQUENCE [LARGE SCALE GENOMIC DNA]</scope>
    <source>
        <strain evidence="3 4">28a3</strain>
    </source>
</reference>
<dbReference type="InterPro" id="IPR036010">
    <property type="entry name" value="2Fe-2S_ferredoxin-like_sf"/>
</dbReference>
<sequence length="321" mass="35689">MPELTHGDRSWTVGEGSNLLDALNDAGLCVPYSCRAGSCQACLVRCVRGVPADLRPEALDAALRAQGWRLACQCSVTEDLSVAVYDPRRDGLAARVQALDWLDGQVLRLRLLPERPLRYRAGQSVLLWGGERVARPYSLASPPGEDPWLEFHIDCSRPGAFSEVARELAVGDQLRLGQLQDSALHYEPDWQARPLLMLAAGTGLAPLWGLLREALRQSHVGPIRLLHFCRGEFYLRAPLDQLAERHPNLSVERVDRQQATERLQSLRIASRQELALICGAAAFVDECAKRLFMAGLPRGQMFSDVFLLRQVENAPQQLQGR</sequence>
<feature type="domain" description="2Fe-2S ferredoxin-type" evidence="1">
    <location>
        <begin position="1"/>
        <end position="88"/>
    </location>
</feature>
<evidence type="ECO:0000259" key="2">
    <source>
        <dbReference type="PROSITE" id="PS51384"/>
    </source>
</evidence>
<dbReference type="PROSITE" id="PS51085">
    <property type="entry name" value="2FE2S_FER_2"/>
    <property type="match status" value="1"/>
</dbReference>
<accession>A0A2N8SLY0</accession>
<dbReference type="AlphaFoldDB" id="A0A2N8SLY0"/>
<name>A0A2N8SLY0_STUST</name>
<dbReference type="NCBIfam" id="NF004317">
    <property type="entry name" value="PRK05713.1"/>
    <property type="match status" value="1"/>
</dbReference>
<dbReference type="RefSeq" id="WP_021205932.1">
    <property type="nucleotide sequence ID" value="NZ_JAMOIG010000007.1"/>
</dbReference>